<dbReference type="Proteomes" id="UP000322362">
    <property type="component" value="Unassembled WGS sequence"/>
</dbReference>
<evidence type="ECO:0000259" key="3">
    <source>
        <dbReference type="Pfam" id="PF07687"/>
    </source>
</evidence>
<dbReference type="Gene3D" id="3.30.70.360">
    <property type="match status" value="1"/>
</dbReference>
<dbReference type="AlphaFoldDB" id="A0A5D4H6V7"/>
<evidence type="ECO:0000256" key="2">
    <source>
        <dbReference type="PIRSR" id="PIRSR005962-1"/>
    </source>
</evidence>
<dbReference type="FunFam" id="3.30.70.360:FF:000001">
    <property type="entry name" value="N-acetyldiaminopimelate deacetylase"/>
    <property type="match status" value="1"/>
</dbReference>
<dbReference type="Pfam" id="PF07687">
    <property type="entry name" value="M20_dimer"/>
    <property type="match status" value="1"/>
</dbReference>
<keyword evidence="5" id="KW-1185">Reference proteome</keyword>
<feature type="domain" description="Peptidase M20 dimerisation" evidence="3">
    <location>
        <begin position="194"/>
        <end position="287"/>
    </location>
</feature>
<dbReference type="CDD" id="cd03886">
    <property type="entry name" value="M20_Acy1"/>
    <property type="match status" value="1"/>
</dbReference>
<dbReference type="PIRSF" id="PIRSF005962">
    <property type="entry name" value="Pept_M20D_amidohydro"/>
    <property type="match status" value="1"/>
</dbReference>
<name>A0A5D4H6V7_9SPHI</name>
<feature type="binding site" evidence="2">
    <location>
        <position position="370"/>
    </location>
    <ligand>
        <name>Mn(2+)</name>
        <dbReference type="ChEBI" id="CHEBI:29035"/>
        <label>2</label>
    </ligand>
</feature>
<organism evidence="4 5">
    <name type="scientific">Sphingobacterium phlebotomi</name>
    <dbReference type="NCBI Taxonomy" id="2605433"/>
    <lineage>
        <taxon>Bacteria</taxon>
        <taxon>Pseudomonadati</taxon>
        <taxon>Bacteroidota</taxon>
        <taxon>Sphingobacteriia</taxon>
        <taxon>Sphingobacteriales</taxon>
        <taxon>Sphingobacteriaceae</taxon>
        <taxon>Sphingobacterium</taxon>
    </lineage>
</organism>
<feature type="binding site" evidence="2">
    <location>
        <position position="142"/>
    </location>
    <ligand>
        <name>Mn(2+)</name>
        <dbReference type="ChEBI" id="CHEBI:29035"/>
        <label>2</label>
    </ligand>
</feature>
<dbReference type="GO" id="GO:0019877">
    <property type="term" value="P:diaminopimelate biosynthetic process"/>
    <property type="evidence" value="ECO:0007669"/>
    <property type="project" value="UniProtKB-ARBA"/>
</dbReference>
<dbReference type="InterPro" id="IPR036264">
    <property type="entry name" value="Bact_exopeptidase_dim_dom"/>
</dbReference>
<protein>
    <submittedName>
        <fullName evidence="4">Amidohydrolase</fullName>
    </submittedName>
</protein>
<dbReference type="SUPFAM" id="SSF55031">
    <property type="entry name" value="Bacterial exopeptidase dimerisation domain"/>
    <property type="match status" value="1"/>
</dbReference>
<dbReference type="InterPro" id="IPR017439">
    <property type="entry name" value="Amidohydrolase"/>
</dbReference>
<keyword evidence="2" id="KW-0479">Metal-binding</keyword>
<feature type="binding site" evidence="2">
    <location>
        <position position="108"/>
    </location>
    <ligand>
        <name>Mn(2+)</name>
        <dbReference type="ChEBI" id="CHEBI:29035"/>
        <label>2</label>
    </ligand>
</feature>
<reference evidence="4 5" key="1">
    <citation type="submission" date="2019-08" db="EMBL/GenBank/DDBJ databases">
        <title>Phlebobacter frassis gen. nov. sp. nov., a new member of family Sphingobacteriaceae isolated from sand fly rearing media.</title>
        <authorList>
            <person name="Kakumanu M.L."/>
            <person name="Marayati B.F."/>
            <person name="Wada-Katsumata A."/>
            <person name="Wasserberg G."/>
            <person name="Schal C."/>
            <person name="Apperson C.S."/>
            <person name="Ponnusamy L."/>
        </authorList>
    </citation>
    <scope>NUCLEOTIDE SEQUENCE [LARGE SCALE GENOMIC DNA]</scope>
    <source>
        <strain evidence="4 5">SSI9</strain>
    </source>
</reference>
<dbReference type="InterPro" id="IPR002933">
    <property type="entry name" value="Peptidase_M20"/>
</dbReference>
<dbReference type="PANTHER" id="PTHR11014:SF63">
    <property type="entry name" value="METALLOPEPTIDASE, PUTATIVE (AFU_ORTHOLOGUE AFUA_6G09600)-RELATED"/>
    <property type="match status" value="1"/>
</dbReference>
<dbReference type="InterPro" id="IPR011650">
    <property type="entry name" value="Peptidase_M20_dimer"/>
</dbReference>
<dbReference type="Pfam" id="PF01546">
    <property type="entry name" value="Peptidase_M20"/>
    <property type="match status" value="1"/>
</dbReference>
<dbReference type="NCBIfam" id="TIGR01891">
    <property type="entry name" value="amidohydrolases"/>
    <property type="match status" value="1"/>
</dbReference>
<keyword evidence="2" id="KW-0464">Manganese</keyword>
<comment type="cofactor">
    <cofactor evidence="2">
        <name>Mn(2+)</name>
        <dbReference type="ChEBI" id="CHEBI:29035"/>
    </cofactor>
    <text evidence="2">The Mn(2+) ion enhances activity.</text>
</comment>
<evidence type="ECO:0000256" key="1">
    <source>
        <dbReference type="ARBA" id="ARBA00022801"/>
    </source>
</evidence>
<dbReference type="Gene3D" id="3.40.630.10">
    <property type="entry name" value="Zn peptidases"/>
    <property type="match status" value="1"/>
</dbReference>
<gene>
    <name evidence="4" type="ORF">FXV77_11325</name>
</gene>
<evidence type="ECO:0000313" key="4">
    <source>
        <dbReference type="EMBL" id="TYR36022.1"/>
    </source>
</evidence>
<comment type="caution">
    <text evidence="4">The sequence shown here is derived from an EMBL/GenBank/DDBJ whole genome shotgun (WGS) entry which is preliminary data.</text>
</comment>
<dbReference type="SUPFAM" id="SSF53187">
    <property type="entry name" value="Zn-dependent exopeptidases"/>
    <property type="match status" value="1"/>
</dbReference>
<dbReference type="GO" id="GO:0046872">
    <property type="term" value="F:metal ion binding"/>
    <property type="evidence" value="ECO:0007669"/>
    <property type="project" value="UniProtKB-KW"/>
</dbReference>
<feature type="binding site" evidence="2">
    <location>
        <position position="171"/>
    </location>
    <ligand>
        <name>Mn(2+)</name>
        <dbReference type="ChEBI" id="CHEBI:29035"/>
        <label>2</label>
    </ligand>
</feature>
<dbReference type="RefSeq" id="WP_148919338.1">
    <property type="nucleotide sequence ID" value="NZ_VTAV01000006.1"/>
</dbReference>
<sequence length="403" mass="45154">MDLINNIKERVEAHFNETVLRRQELHRHPELSFQEYQTAAYIKAALDKLSISYISVAGTGVVASITGKKSISEDVIILRADIDALPIKELNEIPYKSEHDGVMHACGHDFHTSNLLGVATVLKELEHLFSGRILFLFQPAEERIPGGAQEVLRSGVFDEYEDRIKAVLGLHVSPQLDVGEIGICPGKFMASSDEFYIHIKGKGGHAAEPHNAIDPVYIGSQLVSSLQHIISRRSNPAVPSVLTFGHFIGNGAVNVIPDEVYMEGTFRTMDEQGRKEALEQIEYLIREMPKSFGAEVELTVKNGYPFLYNDPSLSQDVRAYMTEILPKENVKDVGIWMAAEDFAYYSHCFPSLFFLVGIRNEQHAPQYGLHNAKFNLDENSFRTSMQAMAYASIRLLNIDSDTH</sequence>
<dbReference type="PANTHER" id="PTHR11014">
    <property type="entry name" value="PEPTIDASE M20 FAMILY MEMBER"/>
    <property type="match status" value="1"/>
</dbReference>
<evidence type="ECO:0000313" key="5">
    <source>
        <dbReference type="Proteomes" id="UP000322362"/>
    </source>
</evidence>
<keyword evidence="1 4" id="KW-0378">Hydrolase</keyword>
<feature type="binding site" evidence="2">
    <location>
        <position position="106"/>
    </location>
    <ligand>
        <name>Mn(2+)</name>
        <dbReference type="ChEBI" id="CHEBI:29035"/>
        <label>2</label>
    </ligand>
</feature>
<dbReference type="GO" id="GO:0050118">
    <property type="term" value="F:N-acetyldiaminopimelate deacetylase activity"/>
    <property type="evidence" value="ECO:0007669"/>
    <property type="project" value="UniProtKB-ARBA"/>
</dbReference>
<dbReference type="EMBL" id="VTAV01000006">
    <property type="protein sequence ID" value="TYR36022.1"/>
    <property type="molecule type" value="Genomic_DNA"/>
</dbReference>
<proteinExistence type="predicted"/>
<accession>A0A5D4H6V7</accession>